<dbReference type="InterPro" id="IPR015421">
    <property type="entry name" value="PyrdxlP-dep_Trfase_major"/>
</dbReference>
<dbReference type="PANTHER" id="PTHR45677">
    <property type="entry name" value="GLUTAMATE DECARBOXYLASE-RELATED"/>
    <property type="match status" value="1"/>
</dbReference>
<dbReference type="Pfam" id="PF00282">
    <property type="entry name" value="Pyridoxal_deC"/>
    <property type="match status" value="1"/>
</dbReference>
<proteinExistence type="inferred from homology"/>
<dbReference type="SUPFAM" id="SSF53383">
    <property type="entry name" value="PLP-dependent transferases"/>
    <property type="match status" value="1"/>
</dbReference>
<dbReference type="EMBL" id="JANBUL010000103">
    <property type="protein sequence ID" value="KAJ2781482.1"/>
    <property type="molecule type" value="Genomic_DNA"/>
</dbReference>
<feature type="modified residue" description="N6-(pyridoxal phosphate)lysine" evidence="6">
    <location>
        <position position="323"/>
    </location>
</feature>
<dbReference type="GO" id="GO:0004351">
    <property type="term" value="F:glutamate decarboxylase activity"/>
    <property type="evidence" value="ECO:0007669"/>
    <property type="project" value="UniProtKB-EC"/>
</dbReference>
<dbReference type="PANTHER" id="PTHR45677:SF8">
    <property type="entry name" value="CYSTEINE SULFINIC ACID DECARBOXYLASE"/>
    <property type="match status" value="1"/>
</dbReference>
<protein>
    <submittedName>
        <fullName evidence="9">Glutamate decarboxylase 2</fullName>
        <ecNumber evidence="9">4.1.1.15</ecNumber>
    </submittedName>
</protein>
<dbReference type="InterPro" id="IPR002129">
    <property type="entry name" value="PyrdxlP-dep_de-COase"/>
</dbReference>
<comment type="caution">
    <text evidence="9">The sequence shown here is derived from an EMBL/GenBank/DDBJ whole genome shotgun (WGS) entry which is preliminary data.</text>
</comment>
<dbReference type="Gene3D" id="3.40.640.10">
    <property type="entry name" value="Type I PLP-dependent aspartate aminotransferase-like (Major domain)"/>
    <property type="match status" value="1"/>
</dbReference>
<dbReference type="GO" id="GO:0005737">
    <property type="term" value="C:cytoplasm"/>
    <property type="evidence" value="ECO:0007669"/>
    <property type="project" value="TreeGrafter"/>
</dbReference>
<keyword evidence="10" id="KW-1185">Reference proteome</keyword>
<gene>
    <name evidence="9" type="primary">GAD2</name>
    <name evidence="9" type="ORF">H4R18_002856</name>
</gene>
<evidence type="ECO:0000256" key="5">
    <source>
        <dbReference type="ARBA" id="ARBA00023239"/>
    </source>
</evidence>
<evidence type="ECO:0000256" key="3">
    <source>
        <dbReference type="ARBA" id="ARBA00022793"/>
    </source>
</evidence>
<evidence type="ECO:0000313" key="10">
    <source>
        <dbReference type="Proteomes" id="UP001140217"/>
    </source>
</evidence>
<evidence type="ECO:0000313" key="9">
    <source>
        <dbReference type="EMBL" id="KAJ2781482.1"/>
    </source>
</evidence>
<dbReference type="OrthoDB" id="392571at2759"/>
<feature type="region of interest" description="Disordered" evidence="8">
    <location>
        <begin position="1"/>
        <end position="22"/>
    </location>
</feature>
<dbReference type="PROSITE" id="PS00392">
    <property type="entry name" value="DDC_GAD_HDC_YDC"/>
    <property type="match status" value="1"/>
</dbReference>
<evidence type="ECO:0000256" key="2">
    <source>
        <dbReference type="ARBA" id="ARBA00009533"/>
    </source>
</evidence>
<comment type="similarity">
    <text evidence="2 7">Belongs to the group II decarboxylase family.</text>
</comment>
<keyword evidence="3" id="KW-0210">Decarboxylase</keyword>
<dbReference type="GO" id="GO:0030170">
    <property type="term" value="F:pyridoxal phosphate binding"/>
    <property type="evidence" value="ECO:0007669"/>
    <property type="project" value="InterPro"/>
</dbReference>
<evidence type="ECO:0000256" key="6">
    <source>
        <dbReference type="PIRSR" id="PIRSR602129-50"/>
    </source>
</evidence>
<dbReference type="GO" id="GO:0019752">
    <property type="term" value="P:carboxylic acid metabolic process"/>
    <property type="evidence" value="ECO:0007669"/>
    <property type="project" value="InterPro"/>
</dbReference>
<evidence type="ECO:0000256" key="7">
    <source>
        <dbReference type="RuleBase" id="RU000382"/>
    </source>
</evidence>
<organism evidence="9 10">
    <name type="scientific">Coemansia javaensis</name>
    <dbReference type="NCBI Taxonomy" id="2761396"/>
    <lineage>
        <taxon>Eukaryota</taxon>
        <taxon>Fungi</taxon>
        <taxon>Fungi incertae sedis</taxon>
        <taxon>Zoopagomycota</taxon>
        <taxon>Kickxellomycotina</taxon>
        <taxon>Kickxellomycetes</taxon>
        <taxon>Kickxellales</taxon>
        <taxon>Kickxellaceae</taxon>
        <taxon>Coemansia</taxon>
    </lineage>
</organism>
<reference evidence="9" key="1">
    <citation type="submission" date="2022-07" db="EMBL/GenBank/DDBJ databases">
        <title>Phylogenomic reconstructions and comparative analyses of Kickxellomycotina fungi.</title>
        <authorList>
            <person name="Reynolds N.K."/>
            <person name="Stajich J.E."/>
            <person name="Barry K."/>
            <person name="Grigoriev I.V."/>
            <person name="Crous P."/>
            <person name="Smith M.E."/>
        </authorList>
    </citation>
    <scope>NUCLEOTIDE SEQUENCE</scope>
    <source>
        <strain evidence="9">NBRC 105414</strain>
    </source>
</reference>
<dbReference type="InterPro" id="IPR021115">
    <property type="entry name" value="Pyridoxal-P_BS"/>
</dbReference>
<evidence type="ECO:0000256" key="8">
    <source>
        <dbReference type="SAM" id="MobiDB-lite"/>
    </source>
</evidence>
<feature type="compositionally biased region" description="Low complexity" evidence="8">
    <location>
        <begin position="1"/>
        <end position="21"/>
    </location>
</feature>
<dbReference type="AlphaFoldDB" id="A0A9W8H9N7"/>
<sequence>MAPHCAASSAAGQTGAAEETQPGAADELRALLIGASDVLSEYVAQSQQPQARVLGGRSVQQMRADLRLDEFPDKGAGADGIWDDVRAVCGAAANTWSSRFLYKLYAAPAPAGVVGEALLGVLNNNSHVFRASPAGTLIESSVAAKLAELAGFPAQTEGLTFPGGSYANMHALVTARNCALPDARRRGLHVPGGRAPVVLTSRHAHYSVDKAAMAAGLGLEGVAHVPTDGHGRMDARALRRMLQRAVDGGLAPVMVNATMGTTVLGACDPLDAIAAVCEDFGVWLHVDASWGGPLALFGGDPPAAPAFAVPRGRIDSMTINPHKLLGVPLQCSFLLVRRGLGTMRQALGLNAGYLFHDDADASELDLGDATLGCGRRPDAIKLWLMWRYYGTAYFVRRVAHARRMALRLAELVRTRTSPAGRWRLVQEPPSTCVCFWFVPRQLAGGSSDEDERWGLATRRICERVNASGTALVDYASVDLPRPGPSGAPEMRRVPDFFRIPLNSPDVAEDALVAVLDAIELAASGLTF</sequence>
<name>A0A9W8H9N7_9FUNG</name>
<dbReference type="EC" id="4.1.1.15" evidence="9"/>
<keyword evidence="4 6" id="KW-0663">Pyridoxal phosphate</keyword>
<dbReference type="InterPro" id="IPR015424">
    <property type="entry name" value="PyrdxlP-dep_Trfase"/>
</dbReference>
<evidence type="ECO:0000256" key="4">
    <source>
        <dbReference type="ARBA" id="ARBA00022898"/>
    </source>
</evidence>
<accession>A0A9W8H9N7</accession>
<dbReference type="Proteomes" id="UP001140217">
    <property type="component" value="Unassembled WGS sequence"/>
</dbReference>
<keyword evidence="5 7" id="KW-0456">Lyase</keyword>
<comment type="cofactor">
    <cofactor evidence="1 6 7">
        <name>pyridoxal 5'-phosphate</name>
        <dbReference type="ChEBI" id="CHEBI:597326"/>
    </cofactor>
</comment>
<evidence type="ECO:0000256" key="1">
    <source>
        <dbReference type="ARBA" id="ARBA00001933"/>
    </source>
</evidence>
<dbReference type="Gene3D" id="3.90.1150.170">
    <property type="match status" value="1"/>
</dbReference>